<evidence type="ECO:0000259" key="10">
    <source>
        <dbReference type="PROSITE" id="PS50011"/>
    </source>
</evidence>
<dbReference type="InterPro" id="IPR050660">
    <property type="entry name" value="NEK_Ser/Thr_kinase"/>
</dbReference>
<keyword evidence="3" id="KW-0808">Transferase</keyword>
<dbReference type="Gene3D" id="1.10.510.10">
    <property type="entry name" value="Transferase(Phosphotransferase) domain 1"/>
    <property type="match status" value="1"/>
</dbReference>
<comment type="catalytic activity">
    <reaction evidence="7">
        <text>L-threonyl-[protein] + ATP = O-phospho-L-threonyl-[protein] + ADP + H(+)</text>
        <dbReference type="Rhea" id="RHEA:46608"/>
        <dbReference type="Rhea" id="RHEA-COMP:11060"/>
        <dbReference type="Rhea" id="RHEA-COMP:11605"/>
        <dbReference type="ChEBI" id="CHEBI:15378"/>
        <dbReference type="ChEBI" id="CHEBI:30013"/>
        <dbReference type="ChEBI" id="CHEBI:30616"/>
        <dbReference type="ChEBI" id="CHEBI:61977"/>
        <dbReference type="ChEBI" id="CHEBI:456216"/>
        <dbReference type="EC" id="2.7.11.1"/>
    </reaction>
</comment>
<dbReference type="PANTHER" id="PTHR43671:SF98">
    <property type="entry name" value="SERINE_THREONINE-PROTEIN KINASE NEK11"/>
    <property type="match status" value="1"/>
</dbReference>
<gene>
    <name evidence="11" type="ORF">OG442_19905</name>
</gene>
<evidence type="ECO:0000256" key="1">
    <source>
        <dbReference type="ARBA" id="ARBA00012513"/>
    </source>
</evidence>
<dbReference type="GeneID" id="91343430"/>
<sequence length="381" mass="41132">MTLLVSGDRVSDTLVIDRSLGEGAFAEVHRVRHEYLGWQAMKLFKRVASKEETVRMLDEARLLSTLGHPNIVRVFDANTVRTPEGVRGFFTMEYVAGGSLERLAAAHKSMVPRDLVAEVVTQIASGLAVAHDQDPPIVHRDVTMANVLVGYDGTGMRVRVSDFGLAKRADPFTHLASAQGTYAFMAPEVMRNQGYSCASDVWSVGVIAYLLLTNRFPFHQGGEEFSSFSFGRFNRSLLPPSSYNDEVDAELDRIVLAMLELDPQNRPATAQVLGDALRERAEAMAGAAGDSAGDSVGGPAASAGSAGLSGTAGSAGSAKSAVNRPPTQRARRLAEEALELARSPGELDRAADLMEEAVNLSPYLRDLHLSKLTLWRRGVMM</sequence>
<evidence type="ECO:0000313" key="12">
    <source>
        <dbReference type="Proteomes" id="UP001432209"/>
    </source>
</evidence>
<accession>A0ABZ2A4K0</accession>
<dbReference type="InterPro" id="IPR008266">
    <property type="entry name" value="Tyr_kinase_AS"/>
</dbReference>
<evidence type="ECO:0000256" key="7">
    <source>
        <dbReference type="ARBA" id="ARBA00047899"/>
    </source>
</evidence>
<dbReference type="PROSITE" id="PS00109">
    <property type="entry name" value="PROTEIN_KINASE_TYR"/>
    <property type="match status" value="1"/>
</dbReference>
<dbReference type="EC" id="2.7.11.1" evidence="1"/>
<dbReference type="InterPro" id="IPR000719">
    <property type="entry name" value="Prot_kinase_dom"/>
</dbReference>
<protein>
    <recommendedName>
        <fullName evidence="1">non-specific serine/threonine protein kinase</fullName>
        <ecNumber evidence="1">2.7.11.1</ecNumber>
    </recommendedName>
</protein>
<dbReference type="PANTHER" id="PTHR43671">
    <property type="entry name" value="SERINE/THREONINE-PROTEIN KINASE NEK"/>
    <property type="match status" value="1"/>
</dbReference>
<keyword evidence="6" id="KW-0067">ATP-binding</keyword>
<dbReference type="GO" id="GO:0004674">
    <property type="term" value="F:protein serine/threonine kinase activity"/>
    <property type="evidence" value="ECO:0007669"/>
    <property type="project" value="UniProtKB-KW"/>
</dbReference>
<proteinExistence type="predicted"/>
<keyword evidence="12" id="KW-1185">Reference proteome</keyword>
<feature type="compositionally biased region" description="Low complexity" evidence="9">
    <location>
        <begin position="284"/>
        <end position="321"/>
    </location>
</feature>
<evidence type="ECO:0000256" key="2">
    <source>
        <dbReference type="ARBA" id="ARBA00022527"/>
    </source>
</evidence>
<organism evidence="11 12">
    <name type="scientific">Streptomyces niveus</name>
    <name type="common">Streptomyces spheroides</name>
    <dbReference type="NCBI Taxonomy" id="193462"/>
    <lineage>
        <taxon>Bacteria</taxon>
        <taxon>Bacillati</taxon>
        <taxon>Actinomycetota</taxon>
        <taxon>Actinomycetes</taxon>
        <taxon>Kitasatosporales</taxon>
        <taxon>Streptomycetaceae</taxon>
        <taxon>Streptomyces</taxon>
    </lineage>
</organism>
<reference evidence="11" key="1">
    <citation type="submission" date="2022-10" db="EMBL/GenBank/DDBJ databases">
        <title>The complete genomes of actinobacterial strains from the NBC collection.</title>
        <authorList>
            <person name="Joergensen T.S."/>
            <person name="Alvarez Arevalo M."/>
            <person name="Sterndorff E.B."/>
            <person name="Faurdal D."/>
            <person name="Vuksanovic O."/>
            <person name="Mourched A.-S."/>
            <person name="Charusanti P."/>
            <person name="Shaw S."/>
            <person name="Blin K."/>
            <person name="Weber T."/>
        </authorList>
    </citation>
    <scope>NUCLEOTIDE SEQUENCE</scope>
    <source>
        <strain evidence="11">NBC_01432</strain>
    </source>
</reference>
<keyword evidence="2 11" id="KW-0723">Serine/threonine-protein kinase</keyword>
<dbReference type="InterPro" id="IPR011009">
    <property type="entry name" value="Kinase-like_dom_sf"/>
</dbReference>
<feature type="region of interest" description="Disordered" evidence="9">
    <location>
        <begin position="284"/>
        <end position="330"/>
    </location>
</feature>
<dbReference type="Gene3D" id="3.30.200.20">
    <property type="entry name" value="Phosphorylase Kinase, domain 1"/>
    <property type="match status" value="1"/>
</dbReference>
<evidence type="ECO:0000256" key="8">
    <source>
        <dbReference type="ARBA" id="ARBA00048679"/>
    </source>
</evidence>
<evidence type="ECO:0000256" key="4">
    <source>
        <dbReference type="ARBA" id="ARBA00022741"/>
    </source>
</evidence>
<keyword evidence="5 11" id="KW-0418">Kinase</keyword>
<evidence type="ECO:0000256" key="5">
    <source>
        <dbReference type="ARBA" id="ARBA00022777"/>
    </source>
</evidence>
<feature type="domain" description="Protein kinase" evidence="10">
    <location>
        <begin position="14"/>
        <end position="278"/>
    </location>
</feature>
<dbReference type="Proteomes" id="UP001432209">
    <property type="component" value="Chromosome"/>
</dbReference>
<dbReference type="SUPFAM" id="SSF56112">
    <property type="entry name" value="Protein kinase-like (PK-like)"/>
    <property type="match status" value="1"/>
</dbReference>
<comment type="catalytic activity">
    <reaction evidence="8">
        <text>L-seryl-[protein] + ATP = O-phospho-L-seryl-[protein] + ADP + H(+)</text>
        <dbReference type="Rhea" id="RHEA:17989"/>
        <dbReference type="Rhea" id="RHEA-COMP:9863"/>
        <dbReference type="Rhea" id="RHEA-COMP:11604"/>
        <dbReference type="ChEBI" id="CHEBI:15378"/>
        <dbReference type="ChEBI" id="CHEBI:29999"/>
        <dbReference type="ChEBI" id="CHEBI:30616"/>
        <dbReference type="ChEBI" id="CHEBI:83421"/>
        <dbReference type="ChEBI" id="CHEBI:456216"/>
        <dbReference type="EC" id="2.7.11.1"/>
    </reaction>
</comment>
<dbReference type="EMBL" id="CP109495">
    <property type="protein sequence ID" value="WUX53638.1"/>
    <property type="molecule type" value="Genomic_DNA"/>
</dbReference>
<dbReference type="Pfam" id="PF00069">
    <property type="entry name" value="Pkinase"/>
    <property type="match status" value="1"/>
</dbReference>
<evidence type="ECO:0000256" key="3">
    <source>
        <dbReference type="ARBA" id="ARBA00022679"/>
    </source>
</evidence>
<name>A0ABZ2A4K0_STRNV</name>
<dbReference type="PROSITE" id="PS50011">
    <property type="entry name" value="PROTEIN_KINASE_DOM"/>
    <property type="match status" value="1"/>
</dbReference>
<dbReference type="CDD" id="cd14014">
    <property type="entry name" value="STKc_PknB_like"/>
    <property type="match status" value="1"/>
</dbReference>
<evidence type="ECO:0000313" key="11">
    <source>
        <dbReference type="EMBL" id="WUX53638.1"/>
    </source>
</evidence>
<keyword evidence="4" id="KW-0547">Nucleotide-binding</keyword>
<evidence type="ECO:0000256" key="9">
    <source>
        <dbReference type="SAM" id="MobiDB-lite"/>
    </source>
</evidence>
<dbReference type="RefSeq" id="WP_329077248.1">
    <property type="nucleotide sequence ID" value="NZ_CP109389.1"/>
</dbReference>
<evidence type="ECO:0000256" key="6">
    <source>
        <dbReference type="ARBA" id="ARBA00022840"/>
    </source>
</evidence>